<dbReference type="AlphaFoldDB" id="A0A386HTE9"/>
<dbReference type="OrthoDB" id="892893at2"/>
<organism evidence="3 4">
    <name type="scientific">Arachidicoccus soli</name>
    <dbReference type="NCBI Taxonomy" id="2341117"/>
    <lineage>
        <taxon>Bacteria</taxon>
        <taxon>Pseudomonadati</taxon>
        <taxon>Bacteroidota</taxon>
        <taxon>Chitinophagia</taxon>
        <taxon>Chitinophagales</taxon>
        <taxon>Chitinophagaceae</taxon>
        <taxon>Arachidicoccus</taxon>
    </lineage>
</organism>
<proteinExistence type="predicted"/>
<dbReference type="KEGG" id="ark:D6B99_14680"/>
<feature type="domain" description="Phage integrase SAM-like" evidence="2">
    <location>
        <begin position="29"/>
        <end position="128"/>
    </location>
</feature>
<evidence type="ECO:0000313" key="3">
    <source>
        <dbReference type="EMBL" id="AYD48741.1"/>
    </source>
</evidence>
<dbReference type="InterPro" id="IPR025269">
    <property type="entry name" value="SAM-like_dom"/>
</dbReference>
<accession>A0A386HTE9</accession>
<evidence type="ECO:0000256" key="1">
    <source>
        <dbReference type="ARBA" id="ARBA00023125"/>
    </source>
</evidence>
<dbReference type="Pfam" id="PF13102">
    <property type="entry name" value="Phage_int_SAM_5"/>
    <property type="match status" value="1"/>
</dbReference>
<dbReference type="Proteomes" id="UP000266118">
    <property type="component" value="Chromosome"/>
</dbReference>
<evidence type="ECO:0000259" key="2">
    <source>
        <dbReference type="Pfam" id="PF13102"/>
    </source>
</evidence>
<name>A0A386HTE9_9BACT</name>
<dbReference type="Gene3D" id="1.10.150.130">
    <property type="match status" value="1"/>
</dbReference>
<evidence type="ECO:0000313" key="4">
    <source>
        <dbReference type="Proteomes" id="UP000266118"/>
    </source>
</evidence>
<reference evidence="3 4" key="1">
    <citation type="submission" date="2018-09" db="EMBL/GenBank/DDBJ databases">
        <title>Arachidicoccus sp. nov., a bacterium isolated from soil.</title>
        <authorList>
            <person name="Weon H.-Y."/>
            <person name="Kwon S.-W."/>
            <person name="Lee S.A."/>
        </authorList>
    </citation>
    <scope>NUCLEOTIDE SEQUENCE [LARGE SCALE GENOMIC DNA]</scope>
    <source>
        <strain evidence="3 4">KIS59-12</strain>
    </source>
</reference>
<dbReference type="SUPFAM" id="SSF56349">
    <property type="entry name" value="DNA breaking-rejoining enzymes"/>
    <property type="match status" value="1"/>
</dbReference>
<keyword evidence="4" id="KW-1185">Reference proteome</keyword>
<dbReference type="InterPro" id="IPR011010">
    <property type="entry name" value="DNA_brk_join_enz"/>
</dbReference>
<protein>
    <recommendedName>
        <fullName evidence="2">Phage integrase SAM-like domain-containing protein</fullName>
    </recommendedName>
</protein>
<dbReference type="EMBL" id="CP032489">
    <property type="protein sequence ID" value="AYD48741.1"/>
    <property type="molecule type" value="Genomic_DNA"/>
</dbReference>
<dbReference type="RefSeq" id="WP_119989787.1">
    <property type="nucleotide sequence ID" value="NZ_CP032489.1"/>
</dbReference>
<dbReference type="InterPro" id="IPR010998">
    <property type="entry name" value="Integrase_recombinase_N"/>
</dbReference>
<keyword evidence="1" id="KW-0238">DNA-binding</keyword>
<dbReference type="GO" id="GO:0003677">
    <property type="term" value="F:DNA binding"/>
    <property type="evidence" value="ECO:0007669"/>
    <property type="project" value="UniProtKB-KW"/>
</dbReference>
<sequence length="214" mass="25435">MDELLTADGVKQAYLGKQFSLKGHKLKELLDYYKKIWEQKLDNGGLKNYRTTIDYVKRFLAFKFKTNKDVYLSQVNMEFMTELEHYIRNYPIKENDPCLGNGLGKQIQRFKTIIKWSKTIKWSKENQAAEYPCNIKKNKRKKLSIEQLVTLENKSFLNERLQFVRDLFLFSCYTGLAYAEVMKLDESHFEWDTNGITWCLIYRDKTKAYVPSLS</sequence>
<gene>
    <name evidence="3" type="ORF">D6B99_14680</name>
</gene>